<dbReference type="GO" id="GO:0046872">
    <property type="term" value="F:metal ion binding"/>
    <property type="evidence" value="ECO:0007669"/>
    <property type="project" value="InterPro"/>
</dbReference>
<evidence type="ECO:0000256" key="7">
    <source>
        <dbReference type="ARBA" id="ARBA00022755"/>
    </source>
</evidence>
<dbReference type="InterPro" id="IPR037123">
    <property type="entry name" value="PRibGlycinamide_synth_C_sf"/>
</dbReference>
<dbReference type="GO" id="GO:0009113">
    <property type="term" value="P:purine nucleobase biosynthetic process"/>
    <property type="evidence" value="ECO:0007669"/>
    <property type="project" value="InterPro"/>
</dbReference>
<comment type="similarity">
    <text evidence="9">Belongs to the GARS family.</text>
</comment>
<dbReference type="GO" id="GO:0004637">
    <property type="term" value="F:phosphoribosylamine-glycine ligase activity"/>
    <property type="evidence" value="ECO:0007669"/>
    <property type="project" value="UniProtKB-EC"/>
</dbReference>
<dbReference type="NCBIfam" id="TIGR00877">
    <property type="entry name" value="purD"/>
    <property type="match status" value="1"/>
</dbReference>
<dbReference type="SMART" id="SM01209">
    <property type="entry name" value="GARS_A"/>
    <property type="match status" value="1"/>
</dbReference>
<dbReference type="Gene3D" id="3.30.1490.20">
    <property type="entry name" value="ATP-grasp fold, A domain"/>
    <property type="match status" value="1"/>
</dbReference>
<dbReference type="Gene3D" id="3.40.50.20">
    <property type="match status" value="1"/>
</dbReference>
<gene>
    <name evidence="14" type="ORF">A3B49_03050</name>
</gene>
<dbReference type="Pfam" id="PF02843">
    <property type="entry name" value="GARS_C"/>
    <property type="match status" value="1"/>
</dbReference>
<evidence type="ECO:0000256" key="1">
    <source>
        <dbReference type="ARBA" id="ARBA00001936"/>
    </source>
</evidence>
<dbReference type="Gene3D" id="3.30.470.20">
    <property type="entry name" value="ATP-grasp fold, B domain"/>
    <property type="match status" value="1"/>
</dbReference>
<dbReference type="InterPro" id="IPR011761">
    <property type="entry name" value="ATP-grasp"/>
</dbReference>
<dbReference type="InterPro" id="IPR011054">
    <property type="entry name" value="Rudment_hybrid_motif"/>
</dbReference>
<comment type="cofactor">
    <cofactor evidence="1">
        <name>Mn(2+)</name>
        <dbReference type="ChEBI" id="CHEBI:29035"/>
    </cofactor>
</comment>
<evidence type="ECO:0000313" key="15">
    <source>
        <dbReference type="Proteomes" id="UP000178017"/>
    </source>
</evidence>
<dbReference type="SMART" id="SM01210">
    <property type="entry name" value="GARS_C"/>
    <property type="match status" value="1"/>
</dbReference>
<dbReference type="EMBL" id="MFDO01000015">
    <property type="protein sequence ID" value="OGE65641.1"/>
    <property type="molecule type" value="Genomic_DNA"/>
</dbReference>
<dbReference type="Proteomes" id="UP000178017">
    <property type="component" value="Unassembled WGS sequence"/>
</dbReference>
<protein>
    <recommendedName>
        <fullName evidence="4">phosphoribosylamine--glycine ligase</fullName>
        <ecNumber evidence="4">6.3.4.13</ecNumber>
    </recommendedName>
    <alternativeName>
        <fullName evidence="10">Glycinamide ribonucleotide synthetase</fullName>
    </alternativeName>
    <alternativeName>
        <fullName evidence="11">Phosphoribosylglycinamide synthetase</fullName>
    </alternativeName>
</protein>
<dbReference type="InterPro" id="IPR000115">
    <property type="entry name" value="PRibGlycinamide_synth"/>
</dbReference>
<dbReference type="InterPro" id="IPR013815">
    <property type="entry name" value="ATP_grasp_subdomain_1"/>
</dbReference>
<dbReference type="SUPFAM" id="SSF56059">
    <property type="entry name" value="Glutathione synthetase ATP-binding domain-like"/>
    <property type="match status" value="1"/>
</dbReference>
<keyword evidence="6 12" id="KW-0547">Nucleotide-binding</keyword>
<dbReference type="EC" id="6.3.4.13" evidence="4"/>
<dbReference type="Pfam" id="PF02844">
    <property type="entry name" value="GARS_N"/>
    <property type="match status" value="1"/>
</dbReference>
<evidence type="ECO:0000256" key="6">
    <source>
        <dbReference type="ARBA" id="ARBA00022741"/>
    </source>
</evidence>
<keyword evidence="7" id="KW-0658">Purine biosynthesis</keyword>
<dbReference type="SUPFAM" id="SSF51246">
    <property type="entry name" value="Rudiment single hybrid motif"/>
    <property type="match status" value="1"/>
</dbReference>
<dbReference type="InterPro" id="IPR020561">
    <property type="entry name" value="PRibGlycinamid_synth_ATP-grasp"/>
</dbReference>
<dbReference type="GO" id="GO:0006189">
    <property type="term" value="P:'de novo' IMP biosynthetic process"/>
    <property type="evidence" value="ECO:0007669"/>
    <property type="project" value="UniProtKB-UniPathway"/>
</dbReference>
<reference evidence="14 15" key="1">
    <citation type="journal article" date="2016" name="Nat. Commun.">
        <title>Thousands of microbial genomes shed light on interconnected biogeochemical processes in an aquifer system.</title>
        <authorList>
            <person name="Anantharaman K."/>
            <person name="Brown C.T."/>
            <person name="Hug L.A."/>
            <person name="Sharon I."/>
            <person name="Castelle C.J."/>
            <person name="Probst A.J."/>
            <person name="Thomas B.C."/>
            <person name="Singh A."/>
            <person name="Wilkins M.J."/>
            <person name="Karaoz U."/>
            <person name="Brodie E.L."/>
            <person name="Williams K.H."/>
            <person name="Hubbard S.S."/>
            <person name="Banfield J.F."/>
        </authorList>
    </citation>
    <scope>NUCLEOTIDE SEQUENCE [LARGE SCALE GENOMIC DNA]</scope>
</reference>
<proteinExistence type="inferred from homology"/>
<evidence type="ECO:0000313" key="14">
    <source>
        <dbReference type="EMBL" id="OGE65641.1"/>
    </source>
</evidence>
<dbReference type="PANTHER" id="PTHR43472:SF1">
    <property type="entry name" value="PHOSPHORIBOSYLAMINE--GLYCINE LIGASE, CHLOROPLASTIC"/>
    <property type="match status" value="1"/>
</dbReference>
<comment type="pathway">
    <text evidence="3">Purine metabolism; IMP biosynthesis via de novo pathway; N(1)-(5-phospho-D-ribosyl)glycinamide from 5-phospho-alpha-D-ribose 1-diphosphate: step 2/2.</text>
</comment>
<dbReference type="SUPFAM" id="SSF52440">
    <property type="entry name" value="PreATP-grasp domain"/>
    <property type="match status" value="1"/>
</dbReference>
<dbReference type="GO" id="GO:0005524">
    <property type="term" value="F:ATP binding"/>
    <property type="evidence" value="ECO:0007669"/>
    <property type="project" value="UniProtKB-UniRule"/>
</dbReference>
<evidence type="ECO:0000256" key="10">
    <source>
        <dbReference type="ARBA" id="ARBA00042242"/>
    </source>
</evidence>
<dbReference type="AlphaFoldDB" id="A0A1F5MJU2"/>
<dbReference type="InterPro" id="IPR020562">
    <property type="entry name" value="PRibGlycinamide_synth_N"/>
</dbReference>
<evidence type="ECO:0000256" key="3">
    <source>
        <dbReference type="ARBA" id="ARBA00005174"/>
    </source>
</evidence>
<evidence type="ECO:0000256" key="8">
    <source>
        <dbReference type="ARBA" id="ARBA00022840"/>
    </source>
</evidence>
<comment type="caution">
    <text evidence="14">The sequence shown here is derived from an EMBL/GenBank/DDBJ whole genome shotgun (WGS) entry which is preliminary data.</text>
</comment>
<organism evidence="14 15">
    <name type="scientific">Candidatus Daviesbacteria bacterium RIFCSPLOWO2_01_FULL_40_24</name>
    <dbReference type="NCBI Taxonomy" id="1797787"/>
    <lineage>
        <taxon>Bacteria</taxon>
        <taxon>Candidatus Daviesiibacteriota</taxon>
    </lineage>
</organism>
<evidence type="ECO:0000259" key="13">
    <source>
        <dbReference type="PROSITE" id="PS50975"/>
    </source>
</evidence>
<dbReference type="PANTHER" id="PTHR43472">
    <property type="entry name" value="PHOSPHORIBOSYLAMINE--GLYCINE LIGASE"/>
    <property type="match status" value="1"/>
</dbReference>
<evidence type="ECO:0000256" key="11">
    <source>
        <dbReference type="ARBA" id="ARBA00042864"/>
    </source>
</evidence>
<dbReference type="InterPro" id="IPR016185">
    <property type="entry name" value="PreATP-grasp_dom_sf"/>
</dbReference>
<sequence>MERVLINGRDARSHSIAWKILQTTKSEIELVFPAVNAGTAYLGVDLNIDPNDFERQIRWSKDNQVGLAFISSENQLNLGAVDQFKEAGILVFGPTQNIARLESSKIEGVRFNRDHGIPQPGFRSYTRPVDALAGVNSIDWPMVVKGDGLAGGKAVFVVGTDKQLARDRIRELVAGGYSRSGETGVVIQEKINGFEVSAQIITDGESIIYLPESQDHKKRFDDDYEGDNPNTGGKGAYAPVPQITPELRNCIQKSILEKAVQGMREEGHFFRGALYAGLMVTEDGPKVLEWNVRLGDPETQALMMLCQGDLLATMKACAAGRLNPNTLSFKEGFGVAVVLEALQSNRFVDIGRNIRGADENFGADVQVFHSGTVLDGDKVVTTGLGRILTVAAFGETLSRAISRAYSPLRQGSVSLPVQHYRDCIGQFGLIKRIKEGAYQ</sequence>
<dbReference type="UniPathway" id="UPA00074">
    <property type="reaction ID" value="UER00125"/>
</dbReference>
<dbReference type="PROSITE" id="PS00184">
    <property type="entry name" value="GARS"/>
    <property type="match status" value="1"/>
</dbReference>
<dbReference type="Gene3D" id="3.90.600.10">
    <property type="entry name" value="Phosphoribosylglycinamide synthetase, C-terminal domain"/>
    <property type="match status" value="1"/>
</dbReference>
<keyword evidence="8 12" id="KW-0067">ATP-binding</keyword>
<feature type="domain" description="ATP-grasp" evidence="13">
    <location>
        <begin position="109"/>
        <end position="319"/>
    </location>
</feature>
<evidence type="ECO:0000256" key="2">
    <source>
        <dbReference type="ARBA" id="ARBA00001946"/>
    </source>
</evidence>
<dbReference type="InterPro" id="IPR020560">
    <property type="entry name" value="PRibGlycinamide_synth_C-dom"/>
</dbReference>
<evidence type="ECO:0000256" key="5">
    <source>
        <dbReference type="ARBA" id="ARBA00022598"/>
    </source>
</evidence>
<dbReference type="InterPro" id="IPR020559">
    <property type="entry name" value="PRibGlycinamide_synth_CS"/>
</dbReference>
<accession>A0A1F5MJU2</accession>
<keyword evidence="5 14" id="KW-0436">Ligase</keyword>
<name>A0A1F5MJU2_9BACT</name>
<comment type="cofactor">
    <cofactor evidence="2">
        <name>Mg(2+)</name>
        <dbReference type="ChEBI" id="CHEBI:18420"/>
    </cofactor>
</comment>
<evidence type="ECO:0000256" key="4">
    <source>
        <dbReference type="ARBA" id="ARBA00013255"/>
    </source>
</evidence>
<dbReference type="PROSITE" id="PS50975">
    <property type="entry name" value="ATP_GRASP"/>
    <property type="match status" value="1"/>
</dbReference>
<dbReference type="Pfam" id="PF01071">
    <property type="entry name" value="GARS_A"/>
    <property type="match status" value="1"/>
</dbReference>
<evidence type="ECO:0000256" key="12">
    <source>
        <dbReference type="PROSITE-ProRule" id="PRU00409"/>
    </source>
</evidence>
<evidence type="ECO:0000256" key="9">
    <source>
        <dbReference type="ARBA" id="ARBA00038345"/>
    </source>
</evidence>